<evidence type="ECO:0000256" key="2">
    <source>
        <dbReference type="SAM" id="Phobius"/>
    </source>
</evidence>
<dbReference type="Proteomes" id="UP000250043">
    <property type="component" value="Unassembled WGS sequence"/>
</dbReference>
<organism evidence="3 4">
    <name type="scientific">Obba rivulosa</name>
    <dbReference type="NCBI Taxonomy" id="1052685"/>
    <lineage>
        <taxon>Eukaryota</taxon>
        <taxon>Fungi</taxon>
        <taxon>Dikarya</taxon>
        <taxon>Basidiomycota</taxon>
        <taxon>Agaricomycotina</taxon>
        <taxon>Agaricomycetes</taxon>
        <taxon>Polyporales</taxon>
        <taxon>Gelatoporiaceae</taxon>
        <taxon>Obba</taxon>
    </lineage>
</organism>
<reference evidence="3 4" key="1">
    <citation type="submission" date="2016-07" db="EMBL/GenBank/DDBJ databases">
        <title>Draft genome of the white-rot fungus Obba rivulosa 3A-2.</title>
        <authorList>
            <consortium name="DOE Joint Genome Institute"/>
            <person name="Miettinen O."/>
            <person name="Riley R."/>
            <person name="Acob R."/>
            <person name="Barry K."/>
            <person name="Cullen D."/>
            <person name="De Vries R."/>
            <person name="Hainaut M."/>
            <person name="Hatakka A."/>
            <person name="Henrissat B."/>
            <person name="Hilden K."/>
            <person name="Kuo R."/>
            <person name="Labutti K."/>
            <person name="Lipzen A."/>
            <person name="Makela M.R."/>
            <person name="Sandor L."/>
            <person name="Spatafora J.W."/>
            <person name="Grigoriev I.V."/>
            <person name="Hibbett D.S."/>
        </authorList>
    </citation>
    <scope>NUCLEOTIDE SEQUENCE [LARGE SCALE GENOMIC DNA]</scope>
    <source>
        <strain evidence="3 4">3A-2</strain>
    </source>
</reference>
<feature type="transmembrane region" description="Helical" evidence="2">
    <location>
        <begin position="49"/>
        <end position="74"/>
    </location>
</feature>
<evidence type="ECO:0000313" key="3">
    <source>
        <dbReference type="EMBL" id="OCH92493.1"/>
    </source>
</evidence>
<evidence type="ECO:0000256" key="1">
    <source>
        <dbReference type="SAM" id="Coils"/>
    </source>
</evidence>
<dbReference type="EMBL" id="KV722368">
    <property type="protein sequence ID" value="OCH92493.1"/>
    <property type="molecule type" value="Genomic_DNA"/>
</dbReference>
<keyword evidence="1" id="KW-0175">Coiled coil</keyword>
<gene>
    <name evidence="3" type="ORF">OBBRIDRAFT_791245</name>
</gene>
<keyword evidence="2" id="KW-0812">Transmembrane</keyword>
<evidence type="ECO:0000313" key="4">
    <source>
        <dbReference type="Proteomes" id="UP000250043"/>
    </source>
</evidence>
<name>A0A8E2AWS5_9APHY</name>
<dbReference type="AlphaFoldDB" id="A0A8E2AWS5"/>
<keyword evidence="2" id="KW-1133">Transmembrane helix</keyword>
<accession>A0A8E2AWS5</accession>
<keyword evidence="4" id="KW-1185">Reference proteome</keyword>
<feature type="coiled-coil region" evidence="1">
    <location>
        <begin position="322"/>
        <end position="352"/>
    </location>
</feature>
<protein>
    <submittedName>
        <fullName evidence="3">Uncharacterized protein</fullName>
    </submittedName>
</protein>
<sequence>MLAQRRLYSAVTLSHRAVCSSSGLPRAHVRSHAARRDQSTTPNPRDTSFLAFGTHLVAGLAGGATVILVGYAWYHFSGFKEVMDTGKAVRDSFQKTKRAIQERAPKYPNEALEFLRGVAKTYMAMIPGASKYVDSLFDAFDDLHEMHSEEVQRILNAAYDEVRQVLSEGEGVSLETSARVMGVLSHRLSELEAVGRRAGEDALRSLRERHPEVVDALGSGYGQLRELVQHGGPELVNRVREMAEAAAMGNKKQVEELKEFVREKAKEAGEGRGEAASRGWKSLKQWLKTTPSAEEALKKMPDVDALIKASQEHGHNAKNLLCKTYQDVANVLQEKAEEAKKLKSEEDEDAKKQP</sequence>
<dbReference type="OrthoDB" id="3883941at2759"/>
<proteinExistence type="predicted"/>
<keyword evidence="2" id="KW-0472">Membrane</keyword>